<dbReference type="InterPro" id="IPR005814">
    <property type="entry name" value="Aminotrans_3"/>
</dbReference>
<protein>
    <recommendedName>
        <fullName evidence="5">Aminotransferase class III-fold pyridoxal phosphate-dependent enzyme</fullName>
    </recommendedName>
</protein>
<keyword evidence="3" id="KW-1133">Transmembrane helix</keyword>
<reference evidence="4" key="1">
    <citation type="journal article" date="2014" name="Front. Microbiol.">
        <title>High frequency of phylogenetically diverse reductive dehalogenase-homologous genes in deep subseafloor sedimentary metagenomes.</title>
        <authorList>
            <person name="Kawai M."/>
            <person name="Futagami T."/>
            <person name="Toyoda A."/>
            <person name="Takaki Y."/>
            <person name="Nishi S."/>
            <person name="Hori S."/>
            <person name="Arai W."/>
            <person name="Tsubouchi T."/>
            <person name="Morono Y."/>
            <person name="Uchiyama I."/>
            <person name="Ito T."/>
            <person name="Fujiyama A."/>
            <person name="Inagaki F."/>
            <person name="Takami H."/>
        </authorList>
    </citation>
    <scope>NUCLEOTIDE SEQUENCE</scope>
    <source>
        <strain evidence="4">Expedition CK06-06</strain>
    </source>
</reference>
<dbReference type="InterPro" id="IPR015424">
    <property type="entry name" value="PyrdxlP-dep_Trfase"/>
</dbReference>
<feature type="non-terminal residue" evidence="4">
    <location>
        <position position="1"/>
    </location>
</feature>
<name>X1LJ83_9ZZZZ</name>
<dbReference type="GO" id="GO:0030170">
    <property type="term" value="F:pyridoxal phosphate binding"/>
    <property type="evidence" value="ECO:0007669"/>
    <property type="project" value="InterPro"/>
</dbReference>
<dbReference type="SUPFAM" id="SSF53383">
    <property type="entry name" value="PLP-dependent transferases"/>
    <property type="match status" value="1"/>
</dbReference>
<dbReference type="GO" id="GO:0008483">
    <property type="term" value="F:transaminase activity"/>
    <property type="evidence" value="ECO:0007669"/>
    <property type="project" value="InterPro"/>
</dbReference>
<dbReference type="InterPro" id="IPR015421">
    <property type="entry name" value="PyrdxlP-dep_Trfase_major"/>
</dbReference>
<evidence type="ECO:0000256" key="2">
    <source>
        <dbReference type="ARBA" id="ARBA00022898"/>
    </source>
</evidence>
<dbReference type="PANTHER" id="PTHR43094">
    <property type="entry name" value="AMINOTRANSFERASE"/>
    <property type="match status" value="1"/>
</dbReference>
<dbReference type="AlphaFoldDB" id="X1LJ83"/>
<dbReference type="PANTHER" id="PTHR43094:SF1">
    <property type="entry name" value="AMINOTRANSFERASE CLASS-III"/>
    <property type="match status" value="1"/>
</dbReference>
<organism evidence="4">
    <name type="scientific">marine sediment metagenome</name>
    <dbReference type="NCBI Taxonomy" id="412755"/>
    <lineage>
        <taxon>unclassified sequences</taxon>
        <taxon>metagenomes</taxon>
        <taxon>ecological metagenomes</taxon>
    </lineage>
</organism>
<evidence type="ECO:0000313" key="4">
    <source>
        <dbReference type="EMBL" id="GAI19427.1"/>
    </source>
</evidence>
<evidence type="ECO:0008006" key="5">
    <source>
        <dbReference type="Google" id="ProtNLM"/>
    </source>
</evidence>
<feature type="transmembrane region" description="Helical" evidence="3">
    <location>
        <begin position="164"/>
        <end position="182"/>
    </location>
</feature>
<dbReference type="Gene3D" id="3.40.640.10">
    <property type="entry name" value="Type I PLP-dependent aspartate aminotransferase-like (Major domain)"/>
    <property type="match status" value="1"/>
</dbReference>
<dbReference type="EMBL" id="BARV01017062">
    <property type="protein sequence ID" value="GAI19427.1"/>
    <property type="molecule type" value="Genomic_DNA"/>
</dbReference>
<keyword evidence="3" id="KW-0472">Membrane</keyword>
<gene>
    <name evidence="4" type="ORF">S06H3_29140</name>
</gene>
<keyword evidence="2" id="KW-0663">Pyridoxal phosphate</keyword>
<dbReference type="Pfam" id="PF00202">
    <property type="entry name" value="Aminotran_3"/>
    <property type="match status" value="1"/>
</dbReference>
<proteinExistence type="inferred from homology"/>
<comment type="caution">
    <text evidence="4">The sequence shown here is derived from an EMBL/GenBank/DDBJ whole genome shotgun (WGS) entry which is preliminary data.</text>
</comment>
<dbReference type="Gene3D" id="3.90.1150.10">
    <property type="entry name" value="Aspartate Aminotransferase, domain 1"/>
    <property type="match status" value="1"/>
</dbReference>
<comment type="similarity">
    <text evidence="1">Belongs to the class-III pyridoxal-phosphate-dependent aminotransferase family.</text>
</comment>
<sequence length="183" mass="20747">GRTYSEEEVLDLEKKYTVQSYDASRLKNPVIIERAKGVFLWDRSSKRYLDFSAQYGSCNIGFQNKEMIEAMERQLKFTSASAVFVHTPRIQLAELLAKISPGNLGKSHFECTGSDAVEAALKFARKYTKKYKIMSLWEGYSGEGTFGAPISSDNNHLIDLPRGVFSSFASLMLITYIYHLLFL</sequence>
<evidence type="ECO:0000256" key="1">
    <source>
        <dbReference type="ARBA" id="ARBA00008954"/>
    </source>
</evidence>
<accession>X1LJ83</accession>
<keyword evidence="3" id="KW-0812">Transmembrane</keyword>
<evidence type="ECO:0000256" key="3">
    <source>
        <dbReference type="SAM" id="Phobius"/>
    </source>
</evidence>
<dbReference type="InterPro" id="IPR015422">
    <property type="entry name" value="PyrdxlP-dep_Trfase_small"/>
</dbReference>